<name>A0A915HJI0_ROMCU</name>
<dbReference type="Proteomes" id="UP000887565">
    <property type="component" value="Unplaced"/>
</dbReference>
<sequence length="100" mass="12772">MVYWPLVKKKFFLYMRKWWHNYPELCVLWPIATTLMFTADHFYWDKMQCPDRDSSFYKIKYTVYRPDDPHVEFMRRPTEYPPYRHTTRENFYRLFADDEY</sequence>
<evidence type="ECO:0000313" key="1">
    <source>
        <dbReference type="Proteomes" id="UP000887565"/>
    </source>
</evidence>
<evidence type="ECO:0000313" key="2">
    <source>
        <dbReference type="WBParaSite" id="nRc.2.0.1.t01481-RA"/>
    </source>
</evidence>
<organism evidence="1 2">
    <name type="scientific">Romanomermis culicivorax</name>
    <name type="common">Nematode worm</name>
    <dbReference type="NCBI Taxonomy" id="13658"/>
    <lineage>
        <taxon>Eukaryota</taxon>
        <taxon>Metazoa</taxon>
        <taxon>Ecdysozoa</taxon>
        <taxon>Nematoda</taxon>
        <taxon>Enoplea</taxon>
        <taxon>Dorylaimia</taxon>
        <taxon>Mermithida</taxon>
        <taxon>Mermithoidea</taxon>
        <taxon>Mermithidae</taxon>
        <taxon>Romanomermis</taxon>
    </lineage>
</organism>
<accession>A0A915HJI0</accession>
<dbReference type="WBParaSite" id="nRc.2.0.1.t01481-RA">
    <property type="protein sequence ID" value="nRc.2.0.1.t01481-RA"/>
    <property type="gene ID" value="nRc.2.0.1.g01481"/>
</dbReference>
<reference evidence="2" key="1">
    <citation type="submission" date="2022-11" db="UniProtKB">
        <authorList>
            <consortium name="WormBaseParasite"/>
        </authorList>
    </citation>
    <scope>IDENTIFICATION</scope>
</reference>
<dbReference type="AlphaFoldDB" id="A0A915HJI0"/>
<keyword evidence="1" id="KW-1185">Reference proteome</keyword>
<protein>
    <submittedName>
        <fullName evidence="2">Uncharacterized protein</fullName>
    </submittedName>
</protein>
<proteinExistence type="predicted"/>